<name>A0AAQ3W9D4_9ENTE</name>
<evidence type="ECO:0000313" key="3">
    <source>
        <dbReference type="EMBL" id="WYJ99137.1"/>
    </source>
</evidence>
<dbReference type="Pfam" id="PF13478">
    <property type="entry name" value="XdhC_C"/>
    <property type="match status" value="1"/>
</dbReference>
<proteinExistence type="predicted"/>
<dbReference type="PANTHER" id="PTHR30388:SF6">
    <property type="entry name" value="XANTHINE DEHYDROGENASE SUBUNIT A-RELATED"/>
    <property type="match status" value="1"/>
</dbReference>
<dbReference type="InterPro" id="IPR052698">
    <property type="entry name" value="MoCofactor_Util/Proc"/>
</dbReference>
<feature type="domain" description="XdhC Rossmann" evidence="2">
    <location>
        <begin position="187"/>
        <end position="329"/>
    </location>
</feature>
<dbReference type="RefSeq" id="WP_086312568.1">
    <property type="nucleotide sequence ID" value="NZ_CP147244.1"/>
</dbReference>
<dbReference type="EMBL" id="CP147244">
    <property type="protein sequence ID" value="WYJ99137.1"/>
    <property type="molecule type" value="Genomic_DNA"/>
</dbReference>
<dbReference type="InterPro" id="IPR027051">
    <property type="entry name" value="XdhC_Rossmann_dom"/>
</dbReference>
<sequence>MKELFLRLNKAIIQKEETVLVTVTASSGSTPRRAGARMLVGTSGRLVGTIGGGAIEFRAEKIAKEVLRDKVSKAEKFILAPNDSADLGMICGGNVTLFFHYLSYRDPAVSRVCTEIIRHFESNQQCWLITGINAEGANDFGLYSSDIGIIGDVTAELDSETFKLGLSEIKVDKHIYLIESLLQAGKVFVFGAGHVAQAVVPILKTLAFYCVILDDREQLVTETFFPDADQRMVIDMENIEQSIQLTEADYAIVMTRGHQFDFLLTKQLLATKAHYIGVMGSKQKIAIQIRRLKESGFSMEEIERINMPIGLKIKAETPAELAISVAGELIEKRAETARKSPSK</sequence>
<dbReference type="InterPro" id="IPR003777">
    <property type="entry name" value="XdhC_CoxI"/>
</dbReference>
<dbReference type="InterPro" id="IPR014308">
    <property type="entry name" value="Xanthine_DH_XdhC"/>
</dbReference>
<keyword evidence="4" id="KW-1185">Reference proteome</keyword>
<dbReference type="AlphaFoldDB" id="A0AAQ3W9D4"/>
<feature type="domain" description="XdhC- CoxI" evidence="1">
    <location>
        <begin position="14"/>
        <end position="73"/>
    </location>
</feature>
<reference evidence="3" key="2">
    <citation type="submission" date="2024-03" db="EMBL/GenBank/DDBJ databases">
        <title>The Genome Sequence of Enterococcus sp. DIV0205d.</title>
        <authorList>
            <consortium name="The Broad Institute Genomics Platform"/>
            <consortium name="The Broad Institute Microbial Omics Core"/>
            <consortium name="The Broad Institute Genomic Center for Infectious Diseases"/>
            <person name="Earl A."/>
            <person name="Manson A."/>
            <person name="Gilmore M."/>
            <person name="Schwartman J."/>
            <person name="Shea T."/>
            <person name="Abouelleil A."/>
            <person name="Cao P."/>
            <person name="Chapman S."/>
            <person name="Cusick C."/>
            <person name="Young S."/>
            <person name="Neafsey D."/>
            <person name="Nusbaum C."/>
            <person name="Birren B."/>
        </authorList>
    </citation>
    <scope>NUCLEOTIDE SEQUENCE</scope>
    <source>
        <strain evidence="3">7F3_DIV0205</strain>
    </source>
</reference>
<dbReference type="Proteomes" id="UP000194948">
    <property type="component" value="Chromosome"/>
</dbReference>
<dbReference type="Pfam" id="PF02625">
    <property type="entry name" value="XdhC_CoxI"/>
    <property type="match status" value="1"/>
</dbReference>
<reference evidence="3" key="1">
    <citation type="submission" date="2017-05" db="EMBL/GenBank/DDBJ databases">
        <authorList>
            <consortium name="The Broad Institute Genomics Platform"/>
            <consortium name="The Broad Institute Genomic Center for Infectious Diseases"/>
            <person name="Earl A."/>
            <person name="Manson A."/>
            <person name="Schwartman J."/>
            <person name="Gilmore M."/>
            <person name="Abouelleil A."/>
            <person name="Cao P."/>
            <person name="Chapman S."/>
            <person name="Cusick C."/>
            <person name="Shea T."/>
            <person name="Young S."/>
            <person name="Neafsey D."/>
            <person name="Nusbaum C."/>
            <person name="Birren B."/>
        </authorList>
    </citation>
    <scope>NUCLEOTIDE SEQUENCE</scope>
    <source>
        <strain evidence="3">7F3_DIV0205</strain>
    </source>
</reference>
<evidence type="ECO:0000259" key="1">
    <source>
        <dbReference type="Pfam" id="PF02625"/>
    </source>
</evidence>
<protein>
    <submittedName>
        <fullName evidence="3">Xanthine dehydrogenase accessory protein XdhC</fullName>
    </submittedName>
</protein>
<dbReference type="NCBIfam" id="TIGR02964">
    <property type="entry name" value="xanthine_xdhC"/>
    <property type="match status" value="1"/>
</dbReference>
<evidence type="ECO:0000259" key="2">
    <source>
        <dbReference type="Pfam" id="PF13478"/>
    </source>
</evidence>
<gene>
    <name evidence="3" type="ORF">A5821_000213</name>
</gene>
<dbReference type="Gene3D" id="3.40.50.720">
    <property type="entry name" value="NAD(P)-binding Rossmann-like Domain"/>
    <property type="match status" value="1"/>
</dbReference>
<organism evidence="3 4">
    <name type="scientific">Candidatus Enterococcus palustris</name>
    <dbReference type="NCBI Taxonomy" id="1834189"/>
    <lineage>
        <taxon>Bacteria</taxon>
        <taxon>Bacillati</taxon>
        <taxon>Bacillota</taxon>
        <taxon>Bacilli</taxon>
        <taxon>Lactobacillales</taxon>
        <taxon>Enterococcaceae</taxon>
        <taxon>Enterococcus</taxon>
    </lineage>
</organism>
<accession>A0AAQ3W9D4</accession>
<evidence type="ECO:0000313" key="4">
    <source>
        <dbReference type="Proteomes" id="UP000194948"/>
    </source>
</evidence>
<dbReference type="PANTHER" id="PTHR30388">
    <property type="entry name" value="ALDEHYDE OXIDOREDUCTASE MOLYBDENUM COFACTOR ASSEMBLY PROTEIN"/>
    <property type="match status" value="1"/>
</dbReference>